<keyword evidence="3" id="KW-0050">Antiport</keyword>
<keyword evidence="4" id="KW-1133">Transmembrane helix</keyword>
<dbReference type="EMBL" id="JAUSTY010000001">
    <property type="protein sequence ID" value="MDQ0164144.1"/>
    <property type="molecule type" value="Genomic_DNA"/>
</dbReference>
<keyword evidence="4" id="KW-0472">Membrane</keyword>
<proteinExistence type="inferred from homology"/>
<dbReference type="NCBIfam" id="TIGR01300">
    <property type="entry name" value="CPA3_mnhG_phaG"/>
    <property type="match status" value="1"/>
</dbReference>
<sequence length="134" mass="14978">MNVNEISTWIIAILILIGAILSVLSAFGLIRLPDIYTRSHAAAKSATLGILCILTAVFLFFWLIEDNISAKVLLGIVFVFLTAPVATHLVTRAAYHSRVPMWEKSIRDDLKLALSEEDYNVESSEDENEEEENK</sequence>
<feature type="transmembrane region" description="Helical" evidence="4">
    <location>
        <begin position="70"/>
        <end position="91"/>
    </location>
</feature>
<comment type="subcellular location">
    <subcellularLocation>
        <location evidence="1">Membrane</location>
        <topology evidence="1">Multi-pass membrane protein</topology>
    </subcellularLocation>
</comment>
<reference evidence="5 6" key="1">
    <citation type="submission" date="2023-07" db="EMBL/GenBank/DDBJ databases">
        <title>Genomic Encyclopedia of Type Strains, Phase IV (KMG-IV): sequencing the most valuable type-strain genomes for metagenomic binning, comparative biology and taxonomic classification.</title>
        <authorList>
            <person name="Goeker M."/>
        </authorList>
    </citation>
    <scope>NUCLEOTIDE SEQUENCE [LARGE SCALE GENOMIC DNA]</scope>
    <source>
        <strain evidence="5 6">DSM 12751</strain>
    </source>
</reference>
<keyword evidence="3" id="KW-0813">Transport</keyword>
<evidence type="ECO:0000256" key="1">
    <source>
        <dbReference type="ARBA" id="ARBA00004141"/>
    </source>
</evidence>
<dbReference type="PANTHER" id="PTHR34703">
    <property type="entry name" value="ANTIPORTER SUBUNIT MNHG2-RELATED"/>
    <property type="match status" value="1"/>
</dbReference>
<dbReference type="RefSeq" id="WP_307389322.1">
    <property type="nucleotide sequence ID" value="NZ_BAAADK010000009.1"/>
</dbReference>
<dbReference type="NCBIfam" id="NF009314">
    <property type="entry name" value="PRK12674.1-2"/>
    <property type="match status" value="1"/>
</dbReference>
<evidence type="ECO:0000313" key="5">
    <source>
        <dbReference type="EMBL" id="MDQ0164144.1"/>
    </source>
</evidence>
<comment type="caution">
    <text evidence="5">The sequence shown here is derived from an EMBL/GenBank/DDBJ whole genome shotgun (WGS) entry which is preliminary data.</text>
</comment>
<evidence type="ECO:0000313" key="6">
    <source>
        <dbReference type="Proteomes" id="UP001235840"/>
    </source>
</evidence>
<keyword evidence="4" id="KW-0812">Transmembrane</keyword>
<dbReference type="InterPro" id="IPR005133">
    <property type="entry name" value="PhaG_MnhG_YufB"/>
</dbReference>
<keyword evidence="6" id="KW-1185">Reference proteome</keyword>
<dbReference type="Proteomes" id="UP001235840">
    <property type="component" value="Unassembled WGS sequence"/>
</dbReference>
<protein>
    <submittedName>
        <fullName evidence="5">Multicomponent Na+:H+ antiporter subunit G</fullName>
    </submittedName>
</protein>
<dbReference type="PANTHER" id="PTHR34703:SF1">
    <property type="entry name" value="ANTIPORTER SUBUNIT MNHG2-RELATED"/>
    <property type="match status" value="1"/>
</dbReference>
<gene>
    <name evidence="5" type="ORF">J2S11_000043</name>
</gene>
<evidence type="ECO:0000256" key="3">
    <source>
        <dbReference type="ARBA" id="ARBA00022449"/>
    </source>
</evidence>
<dbReference type="Pfam" id="PF03334">
    <property type="entry name" value="PhaG_MnhG_YufB"/>
    <property type="match status" value="1"/>
</dbReference>
<accession>A0ABT9VT37</accession>
<evidence type="ECO:0000256" key="4">
    <source>
        <dbReference type="SAM" id="Phobius"/>
    </source>
</evidence>
<comment type="similarity">
    <text evidence="2">Belongs to the CPA3 antiporters (TC 2.A.63) subunit G family.</text>
</comment>
<feature type="transmembrane region" description="Helical" evidence="4">
    <location>
        <begin position="6"/>
        <end position="30"/>
    </location>
</feature>
<evidence type="ECO:0000256" key="2">
    <source>
        <dbReference type="ARBA" id="ARBA00008404"/>
    </source>
</evidence>
<organism evidence="5 6">
    <name type="scientific">Caldalkalibacillus horti</name>
    <dbReference type="NCBI Taxonomy" id="77523"/>
    <lineage>
        <taxon>Bacteria</taxon>
        <taxon>Bacillati</taxon>
        <taxon>Bacillota</taxon>
        <taxon>Bacilli</taxon>
        <taxon>Bacillales</taxon>
        <taxon>Bacillaceae</taxon>
        <taxon>Caldalkalibacillus</taxon>
    </lineage>
</organism>
<feature type="transmembrane region" description="Helical" evidence="4">
    <location>
        <begin position="42"/>
        <end position="64"/>
    </location>
</feature>
<name>A0ABT9VT37_9BACI</name>